<dbReference type="PROSITE" id="PS50893">
    <property type="entry name" value="ABC_TRANSPORTER_2"/>
    <property type="match status" value="1"/>
</dbReference>
<feature type="non-terminal residue" evidence="5">
    <location>
        <position position="194"/>
    </location>
</feature>
<proteinExistence type="predicted"/>
<dbReference type="AlphaFoldDB" id="A0A2W5Z4S6"/>
<dbReference type="InterPro" id="IPR027417">
    <property type="entry name" value="P-loop_NTPase"/>
</dbReference>
<feature type="domain" description="ABC transporter" evidence="4">
    <location>
        <begin position="4"/>
        <end position="194"/>
    </location>
</feature>
<evidence type="ECO:0000259" key="4">
    <source>
        <dbReference type="PROSITE" id="PS50893"/>
    </source>
</evidence>
<reference evidence="5 6" key="1">
    <citation type="journal article" date="2017" name="Nature">
        <title>Atmospheric trace gases support primary production in Antarctic desert surface soil.</title>
        <authorList>
            <person name="Ji M."/>
            <person name="Greening C."/>
            <person name="Vanwonterghem I."/>
            <person name="Carere C.R."/>
            <person name="Bay S.K."/>
            <person name="Steen J.A."/>
            <person name="Montgomery K."/>
            <person name="Lines T."/>
            <person name="Beardall J."/>
            <person name="van Dorst J."/>
            <person name="Snape I."/>
            <person name="Stott M.B."/>
            <person name="Hugenholtz P."/>
            <person name="Ferrari B.C."/>
        </authorList>
    </citation>
    <scope>NUCLEOTIDE SEQUENCE [LARGE SCALE GENOMIC DNA]</scope>
    <source>
        <strain evidence="5">RRmetagenome_bin12</strain>
    </source>
</reference>
<evidence type="ECO:0000256" key="2">
    <source>
        <dbReference type="ARBA" id="ARBA00022741"/>
    </source>
</evidence>
<evidence type="ECO:0000313" key="6">
    <source>
        <dbReference type="Proteomes" id="UP000248724"/>
    </source>
</evidence>
<organism evidence="5 6">
    <name type="scientific">Candidatus Aeolococcus gillhamiae</name>
    <dbReference type="NCBI Taxonomy" id="3127015"/>
    <lineage>
        <taxon>Bacteria</taxon>
        <taxon>Bacillati</taxon>
        <taxon>Candidatus Dormiibacterota</taxon>
        <taxon>Candidatus Dormibacteria</taxon>
        <taxon>Candidatus Aeolococcales</taxon>
        <taxon>Candidatus Aeolococcaceae</taxon>
        <taxon>Candidatus Aeolococcus</taxon>
    </lineage>
</organism>
<dbReference type="GO" id="GO:0005524">
    <property type="term" value="F:ATP binding"/>
    <property type="evidence" value="ECO:0007669"/>
    <property type="project" value="UniProtKB-KW"/>
</dbReference>
<dbReference type="InterPro" id="IPR003593">
    <property type="entry name" value="AAA+_ATPase"/>
</dbReference>
<dbReference type="PROSITE" id="PS00211">
    <property type="entry name" value="ABC_TRANSPORTER_1"/>
    <property type="match status" value="1"/>
</dbReference>
<comment type="caution">
    <text evidence="5">The sequence shown here is derived from an EMBL/GenBank/DDBJ whole genome shotgun (WGS) entry which is preliminary data.</text>
</comment>
<keyword evidence="1" id="KW-0813">Transport</keyword>
<gene>
    <name evidence="5" type="ORF">DLM65_08640</name>
</gene>
<dbReference type="Proteomes" id="UP000248724">
    <property type="component" value="Unassembled WGS sequence"/>
</dbReference>
<dbReference type="Pfam" id="PF00005">
    <property type="entry name" value="ABC_tran"/>
    <property type="match status" value="1"/>
</dbReference>
<evidence type="ECO:0000256" key="1">
    <source>
        <dbReference type="ARBA" id="ARBA00022448"/>
    </source>
</evidence>
<dbReference type="InterPro" id="IPR017871">
    <property type="entry name" value="ABC_transporter-like_CS"/>
</dbReference>
<dbReference type="SUPFAM" id="SSF52540">
    <property type="entry name" value="P-loop containing nucleoside triphosphate hydrolases"/>
    <property type="match status" value="1"/>
</dbReference>
<dbReference type="EMBL" id="QHBU01000162">
    <property type="protein sequence ID" value="PZR80260.1"/>
    <property type="molecule type" value="Genomic_DNA"/>
</dbReference>
<dbReference type="PANTHER" id="PTHR43875:SF1">
    <property type="entry name" value="OSMOPROTECTIVE COMPOUNDS UPTAKE ATP-BINDING PROTEIN GGTA"/>
    <property type="match status" value="1"/>
</dbReference>
<dbReference type="PANTHER" id="PTHR43875">
    <property type="entry name" value="MALTODEXTRIN IMPORT ATP-BINDING PROTEIN MSMX"/>
    <property type="match status" value="1"/>
</dbReference>
<dbReference type="Gene3D" id="3.40.50.300">
    <property type="entry name" value="P-loop containing nucleotide triphosphate hydrolases"/>
    <property type="match status" value="1"/>
</dbReference>
<name>A0A2W5Z4S6_9BACT</name>
<dbReference type="GO" id="GO:0140359">
    <property type="term" value="F:ABC-type transporter activity"/>
    <property type="evidence" value="ECO:0007669"/>
    <property type="project" value="UniProtKB-ARBA"/>
</dbReference>
<protein>
    <submittedName>
        <fullName evidence="5">Glycerol-3-phosphate ABC transporter ATP-binding protein</fullName>
    </submittedName>
</protein>
<dbReference type="GO" id="GO:0055052">
    <property type="term" value="C:ATP-binding cassette (ABC) transporter complex, substrate-binding subunit-containing"/>
    <property type="evidence" value="ECO:0007669"/>
    <property type="project" value="TreeGrafter"/>
</dbReference>
<evidence type="ECO:0000256" key="3">
    <source>
        <dbReference type="ARBA" id="ARBA00022840"/>
    </source>
</evidence>
<dbReference type="InterPro" id="IPR003439">
    <property type="entry name" value="ABC_transporter-like_ATP-bd"/>
</dbReference>
<dbReference type="SMART" id="SM00382">
    <property type="entry name" value="AAA"/>
    <property type="match status" value="1"/>
</dbReference>
<dbReference type="FunFam" id="3.40.50.300:FF:000042">
    <property type="entry name" value="Maltose/maltodextrin ABC transporter, ATP-binding protein"/>
    <property type="match status" value="1"/>
</dbReference>
<evidence type="ECO:0000313" key="5">
    <source>
        <dbReference type="EMBL" id="PZR80260.1"/>
    </source>
</evidence>
<accession>A0A2W5Z4S6</accession>
<keyword evidence="3 5" id="KW-0067">ATP-binding</keyword>
<dbReference type="InterPro" id="IPR047641">
    <property type="entry name" value="ABC_transpr_MalK/UgpC-like"/>
</dbReference>
<dbReference type="GO" id="GO:0016887">
    <property type="term" value="F:ATP hydrolysis activity"/>
    <property type="evidence" value="ECO:0007669"/>
    <property type="project" value="InterPro"/>
</dbReference>
<sequence>MARVELRDLTKRYGEVTAVDRVSIDVADGELLVLLGPSGSGKSTILKLVAGIEAPDGGEVWVGNERVDNLLARHRDVAMVFQSYALYPHMSVAANLAFPLRSTGVARDETRKRVADVAELLGIEGLLDRRPGQLSGGQQQRVALGRAIVRRPKAFLMDEPLSNLDAKLRARTRLELTRLHERIGATTVYVTHDQ</sequence>
<keyword evidence="2" id="KW-0547">Nucleotide-binding</keyword>